<organism evidence="1 2">
    <name type="scientific">Myxococcus virescens</name>
    <dbReference type="NCBI Taxonomy" id="83456"/>
    <lineage>
        <taxon>Bacteria</taxon>
        <taxon>Pseudomonadati</taxon>
        <taxon>Myxococcota</taxon>
        <taxon>Myxococcia</taxon>
        <taxon>Myxococcales</taxon>
        <taxon>Cystobacterineae</taxon>
        <taxon>Myxococcaceae</taxon>
        <taxon>Myxococcus</taxon>
    </lineage>
</organism>
<reference evidence="1 2" key="1">
    <citation type="submission" date="2019-07" db="EMBL/GenBank/DDBJ databases">
        <title>Whole genome shotgun sequence of Myxococcus virescens NBRC 100334.</title>
        <authorList>
            <person name="Hosoyama A."/>
            <person name="Uohara A."/>
            <person name="Ohji S."/>
            <person name="Ichikawa N."/>
        </authorList>
    </citation>
    <scope>NUCLEOTIDE SEQUENCE [LARGE SCALE GENOMIC DNA]</scope>
    <source>
        <strain evidence="1 2">NBRC 100334</strain>
    </source>
</reference>
<dbReference type="AlphaFoldDB" id="A0A511HM31"/>
<protein>
    <submittedName>
        <fullName evidence="1">Uncharacterized protein</fullName>
    </submittedName>
</protein>
<dbReference type="EMBL" id="BJVY01000051">
    <property type="protein sequence ID" value="GEL74637.1"/>
    <property type="molecule type" value="Genomic_DNA"/>
</dbReference>
<comment type="caution">
    <text evidence="1">The sequence shown here is derived from an EMBL/GenBank/DDBJ whole genome shotgun (WGS) entry which is preliminary data.</text>
</comment>
<name>A0A511HM31_9BACT</name>
<gene>
    <name evidence="1" type="ORF">MVI01_64210</name>
</gene>
<sequence length="120" mass="13204">MKALLDLMEKAANLDGDQAALENLKTARESQVASERLKIAVQKVPISLRPGNANPLAVLYGALSGAVHQEPEEVAIGTAKRILKTFIFLFEELKERMDSAEAYAAEIQQIRDETKKSSNH</sequence>
<accession>A0A511HM31</accession>
<evidence type="ECO:0000313" key="2">
    <source>
        <dbReference type="Proteomes" id="UP000321224"/>
    </source>
</evidence>
<proteinExistence type="predicted"/>
<evidence type="ECO:0000313" key="1">
    <source>
        <dbReference type="EMBL" id="GEL74637.1"/>
    </source>
</evidence>
<dbReference type="Proteomes" id="UP000321224">
    <property type="component" value="Unassembled WGS sequence"/>
</dbReference>